<evidence type="ECO:0000256" key="1">
    <source>
        <dbReference type="SAM" id="MobiDB-lite"/>
    </source>
</evidence>
<dbReference type="EMBL" id="JAGIKX010000031">
    <property type="protein sequence ID" value="MBP2258648.1"/>
    <property type="molecule type" value="Genomic_DNA"/>
</dbReference>
<sequence>MDHVKILGIKFITISITVLSLFGIFNDVGLGNLALISLLTTIISYLIGDMFILRRFGNVAASIADFGLAFVSYWLLGSLFIVGGGPLLLTALAAAFFTACAEAIIHIYILDVFTNFRGKEDSEDYGAMGKLQTEFAEEMDVDKHSGKDDPLRKQKRDR</sequence>
<feature type="transmembrane region" description="Helical" evidence="2">
    <location>
        <begin position="31"/>
        <end position="52"/>
    </location>
</feature>
<keyword evidence="3" id="KW-0645">Protease</keyword>
<feature type="transmembrane region" description="Helical" evidence="2">
    <location>
        <begin position="87"/>
        <end position="110"/>
    </location>
</feature>
<keyword evidence="2" id="KW-0812">Transmembrane</keyword>
<name>A0ABS4SAX2_9BACI</name>
<feature type="transmembrane region" description="Helical" evidence="2">
    <location>
        <begin position="7"/>
        <end position="25"/>
    </location>
</feature>
<gene>
    <name evidence="3" type="ORF">J2Z81_002632</name>
</gene>
<proteinExistence type="predicted"/>
<protein>
    <submittedName>
        <fullName evidence="3">Membrane protein implicated in regulation of membrane protease activity</fullName>
    </submittedName>
</protein>
<dbReference type="Pfam" id="PF10710">
    <property type="entry name" value="DUF2512"/>
    <property type="match status" value="1"/>
</dbReference>
<dbReference type="GO" id="GO:0008233">
    <property type="term" value="F:peptidase activity"/>
    <property type="evidence" value="ECO:0007669"/>
    <property type="project" value="UniProtKB-KW"/>
</dbReference>
<accession>A0ABS4SAX2</accession>
<evidence type="ECO:0000313" key="4">
    <source>
        <dbReference type="Proteomes" id="UP001519294"/>
    </source>
</evidence>
<feature type="transmembrane region" description="Helical" evidence="2">
    <location>
        <begin position="59"/>
        <end position="81"/>
    </location>
</feature>
<evidence type="ECO:0000256" key="2">
    <source>
        <dbReference type="SAM" id="Phobius"/>
    </source>
</evidence>
<dbReference type="Proteomes" id="UP001519294">
    <property type="component" value="Unassembled WGS sequence"/>
</dbReference>
<evidence type="ECO:0000313" key="3">
    <source>
        <dbReference type="EMBL" id="MBP2258648.1"/>
    </source>
</evidence>
<comment type="caution">
    <text evidence="3">The sequence shown here is derived from an EMBL/GenBank/DDBJ whole genome shotgun (WGS) entry which is preliminary data.</text>
</comment>
<keyword evidence="3" id="KW-0378">Hydrolase</keyword>
<keyword evidence="2" id="KW-1133">Transmembrane helix</keyword>
<organism evidence="3 4">
    <name type="scientific">Virgibacillus alimentarius</name>
    <dbReference type="NCBI Taxonomy" id="698769"/>
    <lineage>
        <taxon>Bacteria</taxon>
        <taxon>Bacillati</taxon>
        <taxon>Bacillota</taxon>
        <taxon>Bacilli</taxon>
        <taxon>Bacillales</taxon>
        <taxon>Bacillaceae</taxon>
        <taxon>Virgibacillus</taxon>
    </lineage>
</organism>
<keyword evidence="2" id="KW-0472">Membrane</keyword>
<reference evidence="3 4" key="1">
    <citation type="submission" date="2021-03" db="EMBL/GenBank/DDBJ databases">
        <title>Genomic Encyclopedia of Type Strains, Phase IV (KMG-IV): sequencing the most valuable type-strain genomes for metagenomic binning, comparative biology and taxonomic classification.</title>
        <authorList>
            <person name="Goeker M."/>
        </authorList>
    </citation>
    <scope>NUCLEOTIDE SEQUENCE [LARGE SCALE GENOMIC DNA]</scope>
    <source>
        <strain evidence="3 4">DSM 25790</strain>
    </source>
</reference>
<dbReference type="GO" id="GO:0006508">
    <property type="term" value="P:proteolysis"/>
    <property type="evidence" value="ECO:0007669"/>
    <property type="project" value="UniProtKB-KW"/>
</dbReference>
<dbReference type="InterPro" id="IPR019649">
    <property type="entry name" value="DUF2512"/>
</dbReference>
<keyword evidence="4" id="KW-1185">Reference proteome</keyword>
<feature type="compositionally biased region" description="Basic and acidic residues" evidence="1">
    <location>
        <begin position="141"/>
        <end position="152"/>
    </location>
</feature>
<dbReference type="RefSeq" id="WP_226371518.1">
    <property type="nucleotide sequence ID" value="NZ_JAGIKX010000031.1"/>
</dbReference>
<feature type="region of interest" description="Disordered" evidence="1">
    <location>
        <begin position="138"/>
        <end position="158"/>
    </location>
</feature>